<dbReference type="SUPFAM" id="SSF46785">
    <property type="entry name" value="Winged helix' DNA-binding domain"/>
    <property type="match status" value="1"/>
</dbReference>
<evidence type="ECO:0000313" key="3">
    <source>
        <dbReference type="Proteomes" id="UP000220106"/>
    </source>
</evidence>
<dbReference type="RefSeq" id="WP_098174936.1">
    <property type="nucleotide sequence ID" value="NZ_NUEQ01000008.1"/>
</dbReference>
<dbReference type="EMBL" id="NUEQ01000008">
    <property type="protein sequence ID" value="PEJ36563.1"/>
    <property type="molecule type" value="Genomic_DNA"/>
</dbReference>
<dbReference type="InterPro" id="IPR005149">
    <property type="entry name" value="Tscrpt_reg_PadR_N"/>
</dbReference>
<sequence>MEDKLNQLKRAMKRTVFADVKFTDKQKTAIKQRLVQAKESDEEVMIAIFRILQEDQSGYQIMSSLIRRGIEKFTEQEGILYTMLHDLEQRGFIEAKWEQTEKKSYCLSNKGRRMLAKSESKQNAGSYILQTVLEG</sequence>
<dbReference type="InterPro" id="IPR036388">
    <property type="entry name" value="WH-like_DNA-bd_sf"/>
</dbReference>
<comment type="caution">
    <text evidence="2">The sequence shown here is derived from an EMBL/GenBank/DDBJ whole genome shotgun (WGS) entry which is preliminary data.</text>
</comment>
<dbReference type="AlphaFoldDB" id="A0AAX0S9L6"/>
<evidence type="ECO:0000313" key="2">
    <source>
        <dbReference type="EMBL" id="PEJ36563.1"/>
    </source>
</evidence>
<dbReference type="InterPro" id="IPR036390">
    <property type="entry name" value="WH_DNA-bd_sf"/>
</dbReference>
<proteinExistence type="predicted"/>
<dbReference type="Gene3D" id="1.10.10.10">
    <property type="entry name" value="Winged helix-like DNA-binding domain superfamily/Winged helix DNA-binding domain"/>
    <property type="match status" value="1"/>
</dbReference>
<feature type="domain" description="Transcription regulator PadR N-terminal" evidence="1">
    <location>
        <begin position="51"/>
        <end position="116"/>
    </location>
</feature>
<gene>
    <name evidence="2" type="ORF">CN689_03700</name>
</gene>
<organism evidence="2 3">
    <name type="scientific">Peribacillus butanolivorans</name>
    <dbReference type="NCBI Taxonomy" id="421767"/>
    <lineage>
        <taxon>Bacteria</taxon>
        <taxon>Bacillati</taxon>
        <taxon>Bacillota</taxon>
        <taxon>Bacilli</taxon>
        <taxon>Bacillales</taxon>
        <taxon>Bacillaceae</taxon>
        <taxon>Peribacillus</taxon>
    </lineage>
</organism>
<dbReference type="PANTHER" id="PTHR43252">
    <property type="entry name" value="TRANSCRIPTIONAL REGULATOR YQJI"/>
    <property type="match status" value="1"/>
</dbReference>
<dbReference type="NCBIfam" id="NF006931">
    <property type="entry name" value="PRK09416.1"/>
    <property type="match status" value="1"/>
</dbReference>
<accession>A0AAX0S9L6</accession>
<dbReference type="Pfam" id="PF03551">
    <property type="entry name" value="PadR"/>
    <property type="match status" value="1"/>
</dbReference>
<protein>
    <submittedName>
        <fullName evidence="2">PadR family transcriptional regulator</fullName>
    </submittedName>
</protein>
<dbReference type="PANTHER" id="PTHR43252:SF7">
    <property type="entry name" value="TRANSCRIPTIONAL REGULATOR YQJI"/>
    <property type="match status" value="1"/>
</dbReference>
<name>A0AAX0S9L6_9BACI</name>
<dbReference type="Proteomes" id="UP000220106">
    <property type="component" value="Unassembled WGS sequence"/>
</dbReference>
<reference evidence="2 3" key="1">
    <citation type="submission" date="2017-09" db="EMBL/GenBank/DDBJ databases">
        <title>Large-scale bioinformatics analysis of Bacillus genomes uncovers conserved roles of natural products in bacterial physiology.</title>
        <authorList>
            <consortium name="Agbiome Team Llc"/>
            <person name="Bleich R.M."/>
            <person name="Kirk G.J."/>
            <person name="Santa Maria K.C."/>
            <person name="Allen S.E."/>
            <person name="Farag S."/>
            <person name="Shank E.A."/>
            <person name="Bowers A."/>
        </authorList>
    </citation>
    <scope>NUCLEOTIDE SEQUENCE [LARGE SCALE GENOMIC DNA]</scope>
    <source>
        <strain evidence="2 3">AFS003229</strain>
    </source>
</reference>
<evidence type="ECO:0000259" key="1">
    <source>
        <dbReference type="Pfam" id="PF03551"/>
    </source>
</evidence>